<dbReference type="Proteomes" id="UP000076078">
    <property type="component" value="Unassembled WGS sequence"/>
</dbReference>
<dbReference type="InParanoid" id="A0A152A3S3"/>
<comment type="caution">
    <text evidence="1">The sequence shown here is derived from an EMBL/GenBank/DDBJ whole genome shotgun (WGS) entry which is preliminary data.</text>
</comment>
<dbReference type="EMBL" id="LODT01000013">
    <property type="protein sequence ID" value="KYR00913.1"/>
    <property type="molecule type" value="Genomic_DNA"/>
</dbReference>
<keyword evidence="2" id="KW-1185">Reference proteome</keyword>
<accession>A0A152A3S3</accession>
<organism evidence="1 2">
    <name type="scientific">Tieghemostelium lacteum</name>
    <name type="common">Slime mold</name>
    <name type="synonym">Dictyostelium lacteum</name>
    <dbReference type="NCBI Taxonomy" id="361077"/>
    <lineage>
        <taxon>Eukaryota</taxon>
        <taxon>Amoebozoa</taxon>
        <taxon>Evosea</taxon>
        <taxon>Eumycetozoa</taxon>
        <taxon>Dictyostelia</taxon>
        <taxon>Dictyosteliales</taxon>
        <taxon>Raperosteliaceae</taxon>
        <taxon>Tieghemostelium</taxon>
    </lineage>
</organism>
<sequence>MKLSEIKVFGLYVLVFICIQVSYTEYVTITYYPPNKEGTCSGQFYQVNQILVGYCYNAQKYICDYKNNQVILQSYLTGNCAGVPSHVYNYTKSACRKSYFVDCSTDLIEIPSSYTEFSFKEDCQGQKLPYTAISYPLNTCYSIPTVPDTTFYDTCNETYVTGYTFYYNPFGSSSSDSSSSSSIEWCPANGHPYIEYIPIQENYECTDFGETYTCTN</sequence>
<proteinExistence type="predicted"/>
<protein>
    <submittedName>
        <fullName evidence="1">Uncharacterized protein</fullName>
    </submittedName>
</protein>
<reference evidence="1 2" key="1">
    <citation type="submission" date="2015-12" db="EMBL/GenBank/DDBJ databases">
        <title>Dictyostelia acquired genes for synthesis and detection of signals that induce cell-type specialization by lateral gene transfer from prokaryotes.</title>
        <authorList>
            <person name="Gloeckner G."/>
            <person name="Schaap P."/>
        </authorList>
    </citation>
    <scope>NUCLEOTIDE SEQUENCE [LARGE SCALE GENOMIC DNA]</scope>
    <source>
        <strain evidence="1 2">TK</strain>
    </source>
</reference>
<evidence type="ECO:0000313" key="1">
    <source>
        <dbReference type="EMBL" id="KYR00913.1"/>
    </source>
</evidence>
<dbReference type="FunCoup" id="A0A152A3S3">
    <property type="interactions" value="74"/>
</dbReference>
<gene>
    <name evidence="1" type="ORF">DLAC_02978</name>
</gene>
<dbReference type="AlphaFoldDB" id="A0A152A3S3"/>
<name>A0A152A3S3_TIELA</name>
<evidence type="ECO:0000313" key="2">
    <source>
        <dbReference type="Proteomes" id="UP000076078"/>
    </source>
</evidence>